<dbReference type="InterPro" id="IPR013154">
    <property type="entry name" value="ADH-like_N"/>
</dbReference>
<keyword evidence="5" id="KW-0560">Oxidoreductase</keyword>
<proteinExistence type="inferred from homology"/>
<dbReference type="AlphaFoldDB" id="A0A3N4HTR4"/>
<dbReference type="SUPFAM" id="SSF51735">
    <property type="entry name" value="NAD(P)-binding Rossmann-fold domains"/>
    <property type="match status" value="1"/>
</dbReference>
<evidence type="ECO:0000256" key="2">
    <source>
        <dbReference type="ARBA" id="ARBA00008072"/>
    </source>
</evidence>
<dbReference type="PANTHER" id="PTHR43161">
    <property type="entry name" value="SORBITOL DEHYDROGENASE"/>
    <property type="match status" value="1"/>
</dbReference>
<dbReference type="InterPro" id="IPR011032">
    <property type="entry name" value="GroES-like_sf"/>
</dbReference>
<name>A0A3N4HTR4_ASCIM</name>
<dbReference type="SUPFAM" id="SSF50129">
    <property type="entry name" value="GroES-like"/>
    <property type="match status" value="1"/>
</dbReference>
<dbReference type="PANTHER" id="PTHR43161:SF25">
    <property type="entry name" value="ALCOHOL DEHYDROGENASE, PUTATIVE (AFU_ORTHOLOGUE AFUA_1G14390)-RELATED"/>
    <property type="match status" value="1"/>
</dbReference>
<keyword evidence="3" id="KW-0479">Metal-binding</keyword>
<keyword evidence="9" id="KW-1185">Reference proteome</keyword>
<dbReference type="GO" id="GO:0003939">
    <property type="term" value="F:L-iditol 2-dehydrogenase (NAD+) activity"/>
    <property type="evidence" value="ECO:0007669"/>
    <property type="project" value="TreeGrafter"/>
</dbReference>
<dbReference type="Gene3D" id="3.90.180.10">
    <property type="entry name" value="Medium-chain alcohol dehydrogenases, catalytic domain"/>
    <property type="match status" value="1"/>
</dbReference>
<evidence type="ECO:0000259" key="7">
    <source>
        <dbReference type="Pfam" id="PF08240"/>
    </source>
</evidence>
<dbReference type="Pfam" id="PF00107">
    <property type="entry name" value="ADH_zinc_N"/>
    <property type="match status" value="1"/>
</dbReference>
<evidence type="ECO:0000256" key="5">
    <source>
        <dbReference type="ARBA" id="ARBA00023002"/>
    </source>
</evidence>
<comment type="similarity">
    <text evidence="2">Belongs to the zinc-containing alcohol dehydrogenase family.</text>
</comment>
<dbReference type="GO" id="GO:0046872">
    <property type="term" value="F:metal ion binding"/>
    <property type="evidence" value="ECO:0007669"/>
    <property type="project" value="UniProtKB-KW"/>
</dbReference>
<dbReference type="InterPro" id="IPR036291">
    <property type="entry name" value="NAD(P)-bd_dom_sf"/>
</dbReference>
<keyword evidence="4" id="KW-0862">Zinc</keyword>
<evidence type="ECO:0000259" key="6">
    <source>
        <dbReference type="Pfam" id="PF00107"/>
    </source>
</evidence>
<sequence length="383" mass="40791">MVKNRQLVLTGPKTHSIVETDLPPPPPNHITLRILTTTLCGSDTHYYTSFRNGSIIPTQPMILGHEACAQVVTLGPGVTSFSPGDLVALEVGTPCAECRLCKQGRYNLCPQLLFRSSARFPKGVDEGRRSELEGTLQEYLNIRESCCHKLPADFAPPLASLLEPLSVALHAVSRANIPKDDNIKILILGCGPIGLLLALALAHKGLKQGIVMADINPSRVSYALTHKFCEKGVTIPLDLPKTETGNPSADYILSESELAGGFDFTFEATGAPPAINTAIHSTTPGGRVILLGIPPANVGLDLAMASLREIDLVGSFRYAGEYREAIEIVSGDEEVKVGLGKLVTHVVRGLEGAEEGFRLAGGAEGVVKVCVDMRVGDWEGGSL</sequence>
<evidence type="ECO:0000313" key="8">
    <source>
        <dbReference type="EMBL" id="RPA75898.1"/>
    </source>
</evidence>
<dbReference type="InterPro" id="IPR013149">
    <property type="entry name" value="ADH-like_C"/>
</dbReference>
<comment type="cofactor">
    <cofactor evidence="1">
        <name>Zn(2+)</name>
        <dbReference type="ChEBI" id="CHEBI:29105"/>
    </cofactor>
</comment>
<accession>A0A3N4HTR4</accession>
<dbReference type="Pfam" id="PF08240">
    <property type="entry name" value="ADH_N"/>
    <property type="match status" value="1"/>
</dbReference>
<protein>
    <submittedName>
        <fullName evidence="8">GroES-like protein</fullName>
    </submittedName>
</protein>
<organism evidence="8 9">
    <name type="scientific">Ascobolus immersus RN42</name>
    <dbReference type="NCBI Taxonomy" id="1160509"/>
    <lineage>
        <taxon>Eukaryota</taxon>
        <taxon>Fungi</taxon>
        <taxon>Dikarya</taxon>
        <taxon>Ascomycota</taxon>
        <taxon>Pezizomycotina</taxon>
        <taxon>Pezizomycetes</taxon>
        <taxon>Pezizales</taxon>
        <taxon>Ascobolaceae</taxon>
        <taxon>Ascobolus</taxon>
    </lineage>
</organism>
<evidence type="ECO:0000256" key="1">
    <source>
        <dbReference type="ARBA" id="ARBA00001947"/>
    </source>
</evidence>
<feature type="domain" description="Alcohol dehydrogenase-like N-terminal" evidence="7">
    <location>
        <begin position="27"/>
        <end position="151"/>
    </location>
</feature>
<reference evidence="8 9" key="1">
    <citation type="journal article" date="2018" name="Nat. Ecol. Evol.">
        <title>Pezizomycetes genomes reveal the molecular basis of ectomycorrhizal truffle lifestyle.</title>
        <authorList>
            <person name="Murat C."/>
            <person name="Payen T."/>
            <person name="Noel B."/>
            <person name="Kuo A."/>
            <person name="Morin E."/>
            <person name="Chen J."/>
            <person name="Kohler A."/>
            <person name="Krizsan K."/>
            <person name="Balestrini R."/>
            <person name="Da Silva C."/>
            <person name="Montanini B."/>
            <person name="Hainaut M."/>
            <person name="Levati E."/>
            <person name="Barry K.W."/>
            <person name="Belfiori B."/>
            <person name="Cichocki N."/>
            <person name="Clum A."/>
            <person name="Dockter R.B."/>
            <person name="Fauchery L."/>
            <person name="Guy J."/>
            <person name="Iotti M."/>
            <person name="Le Tacon F."/>
            <person name="Lindquist E.A."/>
            <person name="Lipzen A."/>
            <person name="Malagnac F."/>
            <person name="Mello A."/>
            <person name="Molinier V."/>
            <person name="Miyauchi S."/>
            <person name="Poulain J."/>
            <person name="Riccioni C."/>
            <person name="Rubini A."/>
            <person name="Sitrit Y."/>
            <person name="Splivallo R."/>
            <person name="Traeger S."/>
            <person name="Wang M."/>
            <person name="Zifcakova L."/>
            <person name="Wipf D."/>
            <person name="Zambonelli A."/>
            <person name="Paolocci F."/>
            <person name="Nowrousian M."/>
            <person name="Ottonello S."/>
            <person name="Baldrian P."/>
            <person name="Spatafora J.W."/>
            <person name="Henrissat B."/>
            <person name="Nagy L.G."/>
            <person name="Aury J.M."/>
            <person name="Wincker P."/>
            <person name="Grigoriev I.V."/>
            <person name="Bonfante P."/>
            <person name="Martin F.M."/>
        </authorList>
    </citation>
    <scope>NUCLEOTIDE SEQUENCE [LARGE SCALE GENOMIC DNA]</scope>
    <source>
        <strain evidence="8 9">RN42</strain>
    </source>
</reference>
<dbReference type="STRING" id="1160509.A0A3N4HTR4"/>
<evidence type="ECO:0000256" key="3">
    <source>
        <dbReference type="ARBA" id="ARBA00022723"/>
    </source>
</evidence>
<gene>
    <name evidence="8" type="ORF">BJ508DRAFT_319365</name>
</gene>
<feature type="domain" description="Alcohol dehydrogenase-like C-terminal" evidence="6">
    <location>
        <begin position="192"/>
        <end position="329"/>
    </location>
</feature>
<evidence type="ECO:0000313" key="9">
    <source>
        <dbReference type="Proteomes" id="UP000275078"/>
    </source>
</evidence>
<evidence type="ECO:0000256" key="4">
    <source>
        <dbReference type="ARBA" id="ARBA00022833"/>
    </source>
</evidence>
<dbReference type="Gene3D" id="3.40.50.720">
    <property type="entry name" value="NAD(P)-binding Rossmann-like Domain"/>
    <property type="match status" value="1"/>
</dbReference>
<dbReference type="OrthoDB" id="5363962at2759"/>
<dbReference type="EMBL" id="ML119755">
    <property type="protein sequence ID" value="RPA75898.1"/>
    <property type="molecule type" value="Genomic_DNA"/>
</dbReference>
<dbReference type="GO" id="GO:0006062">
    <property type="term" value="P:sorbitol catabolic process"/>
    <property type="evidence" value="ECO:0007669"/>
    <property type="project" value="TreeGrafter"/>
</dbReference>
<dbReference type="Proteomes" id="UP000275078">
    <property type="component" value="Unassembled WGS sequence"/>
</dbReference>